<organism evidence="1 2">
    <name type="scientific">Candidatus Daviesbacteria bacterium GW2011_GWA2_42_7</name>
    <dbReference type="NCBI Taxonomy" id="1618425"/>
    <lineage>
        <taxon>Bacteria</taxon>
        <taxon>Candidatus Daviesiibacteriota</taxon>
    </lineage>
</organism>
<sequence length="128" mass="14217">MEIETIKFNPGEKLITRPLVEKIRYILSGGRLTVQGDRRKTTFRFELGESSVLLLGQENRSDSGLLNADVCISAPNASSKMTGISEIELVGTFRQVEFIQETMCHKQSLIIHSSGGFTSRSKVEAELL</sequence>
<gene>
    <name evidence="1" type="ORF">UV41_C0006G0014</name>
</gene>
<reference evidence="1 2" key="1">
    <citation type="journal article" date="2015" name="Nature">
        <title>rRNA introns, odd ribosomes, and small enigmatic genomes across a large radiation of phyla.</title>
        <authorList>
            <person name="Brown C.T."/>
            <person name="Hug L.A."/>
            <person name="Thomas B.C."/>
            <person name="Sharon I."/>
            <person name="Castelle C.J."/>
            <person name="Singh A."/>
            <person name="Wilkins M.J."/>
            <person name="Williams K.H."/>
            <person name="Banfield J.F."/>
        </authorList>
    </citation>
    <scope>NUCLEOTIDE SEQUENCE [LARGE SCALE GENOMIC DNA]</scope>
</reference>
<evidence type="ECO:0000313" key="1">
    <source>
        <dbReference type="EMBL" id="KKS71062.1"/>
    </source>
</evidence>
<evidence type="ECO:0000313" key="2">
    <source>
        <dbReference type="Proteomes" id="UP000034785"/>
    </source>
</evidence>
<name>A0A0G1BCM1_9BACT</name>
<protein>
    <submittedName>
        <fullName evidence="1">Uncharacterized protein</fullName>
    </submittedName>
</protein>
<dbReference type="AlphaFoldDB" id="A0A0G1BCM1"/>
<accession>A0A0G1BCM1</accession>
<dbReference type="EMBL" id="LCEJ01000006">
    <property type="protein sequence ID" value="KKS71062.1"/>
    <property type="molecule type" value="Genomic_DNA"/>
</dbReference>
<dbReference type="Proteomes" id="UP000034785">
    <property type="component" value="Unassembled WGS sequence"/>
</dbReference>
<proteinExistence type="predicted"/>
<comment type="caution">
    <text evidence="1">The sequence shown here is derived from an EMBL/GenBank/DDBJ whole genome shotgun (WGS) entry which is preliminary data.</text>
</comment>